<reference evidence="2 3" key="1">
    <citation type="submission" date="2020-08" db="EMBL/GenBank/DDBJ databases">
        <title>Genomic Encyclopedia of Type Strains, Phase IV (KMG-V): Genome sequencing to study the core and pangenomes of soil and plant-associated prokaryotes.</title>
        <authorList>
            <person name="Whitman W."/>
        </authorList>
    </citation>
    <scope>NUCLEOTIDE SEQUENCE [LARGE SCALE GENOMIC DNA]</scope>
    <source>
        <strain evidence="2 3">M8UP14</strain>
    </source>
</reference>
<proteinExistence type="predicted"/>
<keyword evidence="1" id="KW-0732">Signal</keyword>
<dbReference type="EMBL" id="JACHIP010000020">
    <property type="protein sequence ID" value="MBB5060844.1"/>
    <property type="molecule type" value="Genomic_DNA"/>
</dbReference>
<evidence type="ECO:0000256" key="1">
    <source>
        <dbReference type="SAM" id="SignalP"/>
    </source>
</evidence>
<evidence type="ECO:0008006" key="4">
    <source>
        <dbReference type="Google" id="ProtNLM"/>
    </source>
</evidence>
<comment type="caution">
    <text evidence="2">The sequence shown here is derived from an EMBL/GenBank/DDBJ whole genome shotgun (WGS) entry which is preliminary data.</text>
</comment>
<protein>
    <recommendedName>
        <fullName evidence="4">Secreted protein</fullName>
    </recommendedName>
</protein>
<organism evidence="2 3">
    <name type="scientific">Granulicella aggregans</name>
    <dbReference type="NCBI Taxonomy" id="474949"/>
    <lineage>
        <taxon>Bacteria</taxon>
        <taxon>Pseudomonadati</taxon>
        <taxon>Acidobacteriota</taxon>
        <taxon>Terriglobia</taxon>
        <taxon>Terriglobales</taxon>
        <taxon>Acidobacteriaceae</taxon>
        <taxon>Granulicella</taxon>
    </lineage>
</organism>
<feature type="signal peptide" evidence="1">
    <location>
        <begin position="1"/>
        <end position="23"/>
    </location>
</feature>
<feature type="chain" id="PRO_5030942753" description="Secreted protein" evidence="1">
    <location>
        <begin position="24"/>
        <end position="187"/>
    </location>
</feature>
<dbReference type="Proteomes" id="UP000540989">
    <property type="component" value="Unassembled WGS sequence"/>
</dbReference>
<dbReference type="RefSeq" id="WP_184223394.1">
    <property type="nucleotide sequence ID" value="NZ_JACHIP010000020.1"/>
</dbReference>
<dbReference type="AlphaFoldDB" id="A0A7W8E6Y7"/>
<gene>
    <name evidence="2" type="ORF">HDF16_005580</name>
</gene>
<name>A0A7W8E6Y7_9BACT</name>
<keyword evidence="3" id="KW-1185">Reference proteome</keyword>
<accession>A0A7W8E6Y7</accession>
<evidence type="ECO:0000313" key="2">
    <source>
        <dbReference type="EMBL" id="MBB5060844.1"/>
    </source>
</evidence>
<sequence>MYKKLRALVFAVSVLSLSTVARHASGQLAAASQLSSSASPQQKLPVRDAAQMEAAASVTPVTGTFVTNFTIKLVTPVPSGSAVLCVLLASTTEHNSSTLNYQIEERGSGKATISGTTASCTASIPYSWTLQLPGVDNVNLSYQLYIVNPTGTNQAAETRFSQQFVVVGGYISGVPSGTTTYNLSATL</sequence>
<evidence type="ECO:0000313" key="3">
    <source>
        <dbReference type="Proteomes" id="UP000540989"/>
    </source>
</evidence>